<dbReference type="AlphaFoldDB" id="A0A7V0NEB9"/>
<keyword evidence="6" id="KW-0411">Iron-sulfur</keyword>
<proteinExistence type="predicted"/>
<dbReference type="SFLD" id="SFLDG01086">
    <property type="entry name" value="elongater_protein-like"/>
    <property type="match status" value="1"/>
</dbReference>
<reference evidence="8" key="1">
    <citation type="journal article" date="2020" name="mSystems">
        <title>Genome- and Community-Level Interaction Insights into Carbon Utilization and Element Cycling Functions of Hydrothermarchaeota in Hydrothermal Sediment.</title>
        <authorList>
            <person name="Zhou Z."/>
            <person name="Liu Y."/>
            <person name="Xu W."/>
            <person name="Pan J."/>
            <person name="Luo Z.H."/>
            <person name="Li M."/>
        </authorList>
    </citation>
    <scope>NUCLEOTIDE SEQUENCE [LARGE SCALE GENOMIC DNA]</scope>
    <source>
        <strain evidence="8">HyVt-113</strain>
    </source>
</reference>
<dbReference type="Pfam" id="PF16199">
    <property type="entry name" value="Radical_SAM_C"/>
    <property type="match status" value="1"/>
</dbReference>
<accession>A0A7V0NEB9</accession>
<dbReference type="InterPro" id="IPR039661">
    <property type="entry name" value="ELP3"/>
</dbReference>
<dbReference type="Gene3D" id="3.80.30.20">
    <property type="entry name" value="tm_1862 like domain"/>
    <property type="match status" value="1"/>
</dbReference>
<dbReference type="InterPro" id="IPR032432">
    <property type="entry name" value="Radical_SAM_C"/>
</dbReference>
<dbReference type="InterPro" id="IPR006638">
    <property type="entry name" value="Elp3/MiaA/NifB-like_rSAM"/>
</dbReference>
<evidence type="ECO:0000256" key="5">
    <source>
        <dbReference type="ARBA" id="ARBA00023004"/>
    </source>
</evidence>
<dbReference type="InterPro" id="IPR058240">
    <property type="entry name" value="rSAM_sf"/>
</dbReference>
<comment type="cofactor">
    <cofactor evidence="1">
        <name>[4Fe-4S] cluster</name>
        <dbReference type="ChEBI" id="CHEBI:49883"/>
    </cofactor>
</comment>
<protein>
    <submittedName>
        <fullName evidence="8">Radical SAM protein</fullName>
    </submittedName>
</protein>
<evidence type="ECO:0000256" key="1">
    <source>
        <dbReference type="ARBA" id="ARBA00001966"/>
    </source>
</evidence>
<evidence type="ECO:0000256" key="6">
    <source>
        <dbReference type="ARBA" id="ARBA00023014"/>
    </source>
</evidence>
<dbReference type="CDD" id="cd01335">
    <property type="entry name" value="Radical_SAM"/>
    <property type="match status" value="1"/>
</dbReference>
<dbReference type="Pfam" id="PF04055">
    <property type="entry name" value="Radical_SAM"/>
    <property type="match status" value="1"/>
</dbReference>
<dbReference type="InterPro" id="IPR023404">
    <property type="entry name" value="rSAM_horseshoe"/>
</dbReference>
<dbReference type="PROSITE" id="PS51918">
    <property type="entry name" value="RADICAL_SAM"/>
    <property type="match status" value="1"/>
</dbReference>
<evidence type="ECO:0000256" key="4">
    <source>
        <dbReference type="ARBA" id="ARBA00022723"/>
    </source>
</evidence>
<dbReference type="GO" id="GO:0005737">
    <property type="term" value="C:cytoplasm"/>
    <property type="evidence" value="ECO:0007669"/>
    <property type="project" value="TreeGrafter"/>
</dbReference>
<dbReference type="GO" id="GO:0051539">
    <property type="term" value="F:4 iron, 4 sulfur cluster binding"/>
    <property type="evidence" value="ECO:0007669"/>
    <property type="project" value="UniProtKB-KW"/>
</dbReference>
<dbReference type="PANTHER" id="PTHR11135:SF0">
    <property type="entry name" value="ELONGATOR COMPLEX PROTEIN 3"/>
    <property type="match status" value="1"/>
</dbReference>
<dbReference type="EMBL" id="DQWQ01000078">
    <property type="protein sequence ID" value="HDD35511.1"/>
    <property type="molecule type" value="Genomic_DNA"/>
</dbReference>
<dbReference type="Proteomes" id="UP000885706">
    <property type="component" value="Unassembled WGS sequence"/>
</dbReference>
<dbReference type="GO" id="GO:0046872">
    <property type="term" value="F:metal ion binding"/>
    <property type="evidence" value="ECO:0007669"/>
    <property type="project" value="UniProtKB-KW"/>
</dbReference>
<evidence type="ECO:0000313" key="8">
    <source>
        <dbReference type="EMBL" id="HDD35511.1"/>
    </source>
</evidence>
<evidence type="ECO:0000256" key="2">
    <source>
        <dbReference type="ARBA" id="ARBA00022485"/>
    </source>
</evidence>
<keyword evidence="2" id="KW-0004">4Fe-4S</keyword>
<name>A0A7V0NEB9_DESA2</name>
<gene>
    <name evidence="8" type="ORF">ENF30_01785</name>
</gene>
<keyword evidence="5" id="KW-0408">Iron</keyword>
<keyword evidence="4" id="KW-0479">Metal-binding</keyword>
<dbReference type="InterPro" id="IPR007197">
    <property type="entry name" value="rSAM"/>
</dbReference>
<dbReference type="PANTHER" id="PTHR11135">
    <property type="entry name" value="HISTONE ACETYLTRANSFERASE-RELATED"/>
    <property type="match status" value="1"/>
</dbReference>
<organism evidence="8">
    <name type="scientific">Desulfofervidus auxilii</name>
    <dbReference type="NCBI Taxonomy" id="1621989"/>
    <lineage>
        <taxon>Bacteria</taxon>
        <taxon>Pseudomonadati</taxon>
        <taxon>Thermodesulfobacteriota</taxon>
        <taxon>Candidatus Desulfofervidia</taxon>
        <taxon>Candidatus Desulfofervidales</taxon>
        <taxon>Candidatus Desulfofervidaceae</taxon>
        <taxon>Candidatus Desulfofervidus</taxon>
    </lineage>
</organism>
<dbReference type="SUPFAM" id="SSF102114">
    <property type="entry name" value="Radical SAM enzymes"/>
    <property type="match status" value="1"/>
</dbReference>
<keyword evidence="3" id="KW-0949">S-adenosyl-L-methionine</keyword>
<feature type="domain" description="Radical SAM core" evidence="7">
    <location>
        <begin position="1"/>
        <end position="229"/>
    </location>
</feature>
<dbReference type="GO" id="GO:0002926">
    <property type="term" value="P:tRNA wobble base 5-methoxycarbonylmethyl-2-thiouridinylation"/>
    <property type="evidence" value="ECO:0007669"/>
    <property type="project" value="TreeGrafter"/>
</dbReference>
<evidence type="ECO:0000259" key="7">
    <source>
        <dbReference type="PROSITE" id="PS51918"/>
    </source>
</evidence>
<dbReference type="GO" id="GO:0003824">
    <property type="term" value="F:catalytic activity"/>
    <property type="evidence" value="ECO:0007669"/>
    <property type="project" value="InterPro"/>
</dbReference>
<comment type="caution">
    <text evidence="8">The sequence shown here is derived from an EMBL/GenBank/DDBJ whole genome shotgun (WGS) entry which is preliminary data.</text>
</comment>
<dbReference type="SFLD" id="SFLDS00029">
    <property type="entry name" value="Radical_SAM"/>
    <property type="match status" value="1"/>
</dbReference>
<sequence length="347" mass="39761">MKPYIIPIFIPHMGCPHRCVYCNQSEITGERLPSLKKIKEIIDFFLLRKVHVKREKPEIAFYGGSFTALKSLKRRAFLALAFDYVKKGKIKGIRISTRPDALDEKILNELLSYGVKTIELGVQALDEDILKTARRGHSVKDVFKATKMIKAAEFSLGWQLMIGLPKETENTLQRMVKEVLKWRPDFVRIYPTVVLKGTLLAKWWKEGKYKPLNIEEAVEICKTLVMTFEGAGIKVIRVGLQPTTSLNKAILAGPWHPAFGELVKAAIFREKMVEILKTFEGKEIDILVSPKIVSQCMGQKKENYLFLKQIFPKKRIAILPDMSLKKEEIKIVVKDGKRWSNANCCLW</sequence>
<dbReference type="SMART" id="SM00729">
    <property type="entry name" value="Elp3"/>
    <property type="match status" value="1"/>
</dbReference>
<dbReference type="SFLD" id="SFLDG01082">
    <property type="entry name" value="B12-binding_domain_containing"/>
    <property type="match status" value="1"/>
</dbReference>
<evidence type="ECO:0000256" key="3">
    <source>
        <dbReference type="ARBA" id="ARBA00022691"/>
    </source>
</evidence>